<dbReference type="InterPro" id="IPR003439">
    <property type="entry name" value="ABC_transporter-like_ATP-bd"/>
</dbReference>
<protein>
    <submittedName>
        <fullName evidence="4">Putative ABC transport system ATP-binding protein</fullName>
    </submittedName>
</protein>
<dbReference type="InterPro" id="IPR027417">
    <property type="entry name" value="P-loop_NTPase"/>
</dbReference>
<dbReference type="RefSeq" id="WP_091548965.1">
    <property type="nucleotide sequence ID" value="NZ_FONY01000042.1"/>
</dbReference>
<keyword evidence="5" id="KW-1185">Reference proteome</keyword>
<reference evidence="4 5" key="1">
    <citation type="submission" date="2016-10" db="EMBL/GenBank/DDBJ databases">
        <authorList>
            <person name="de Groot N.N."/>
        </authorList>
    </citation>
    <scope>NUCLEOTIDE SEQUENCE [LARGE SCALE GENOMIC DNA]</scope>
    <source>
        <strain>GEY</strain>
        <strain evidence="5">DSM 9560</strain>
    </source>
</reference>
<dbReference type="SUPFAM" id="SSF52540">
    <property type="entry name" value="P-loop containing nucleoside triphosphate hydrolases"/>
    <property type="match status" value="1"/>
</dbReference>
<organism evidence="4 5">
    <name type="scientific">Thermoflexibacter ruber</name>
    <dbReference type="NCBI Taxonomy" id="1003"/>
    <lineage>
        <taxon>Bacteria</taxon>
        <taxon>Pseudomonadati</taxon>
        <taxon>Bacteroidota</taxon>
        <taxon>Cytophagia</taxon>
        <taxon>Cytophagales</taxon>
        <taxon>Thermoflexibacteraceae</taxon>
        <taxon>Thermoflexibacter</taxon>
    </lineage>
</organism>
<dbReference type="InterPro" id="IPR015854">
    <property type="entry name" value="ABC_transpr_LolD-like"/>
</dbReference>
<dbReference type="Pfam" id="PF00005">
    <property type="entry name" value="ABC_tran"/>
    <property type="match status" value="1"/>
</dbReference>
<feature type="domain" description="ABC transporter" evidence="3">
    <location>
        <begin position="2"/>
        <end position="208"/>
    </location>
</feature>
<dbReference type="GO" id="GO:0016887">
    <property type="term" value="F:ATP hydrolysis activity"/>
    <property type="evidence" value="ECO:0007669"/>
    <property type="project" value="InterPro"/>
</dbReference>
<dbReference type="InterPro" id="IPR003593">
    <property type="entry name" value="AAA+_ATPase"/>
</dbReference>
<dbReference type="Proteomes" id="UP000199513">
    <property type="component" value="Unassembled WGS sequence"/>
</dbReference>
<dbReference type="EMBL" id="FONY01000042">
    <property type="protein sequence ID" value="SFF49671.1"/>
    <property type="molecule type" value="Genomic_DNA"/>
</dbReference>
<evidence type="ECO:0000259" key="3">
    <source>
        <dbReference type="PROSITE" id="PS50893"/>
    </source>
</evidence>
<name>A0A1I2JAE9_9BACT</name>
<dbReference type="GO" id="GO:0005886">
    <property type="term" value="C:plasma membrane"/>
    <property type="evidence" value="ECO:0007669"/>
    <property type="project" value="TreeGrafter"/>
</dbReference>
<dbReference type="PANTHER" id="PTHR24220">
    <property type="entry name" value="IMPORT ATP-BINDING PROTEIN"/>
    <property type="match status" value="1"/>
</dbReference>
<accession>A0A1I2JAE9</accession>
<dbReference type="SMART" id="SM00382">
    <property type="entry name" value="AAA"/>
    <property type="match status" value="1"/>
</dbReference>
<evidence type="ECO:0000256" key="1">
    <source>
        <dbReference type="ARBA" id="ARBA00022741"/>
    </source>
</evidence>
<evidence type="ECO:0000313" key="4">
    <source>
        <dbReference type="EMBL" id="SFF49671.1"/>
    </source>
</evidence>
<dbReference type="STRING" id="1003.SAMN04488541_104225"/>
<dbReference type="Gene3D" id="3.40.50.300">
    <property type="entry name" value="P-loop containing nucleotide triphosphate hydrolases"/>
    <property type="match status" value="1"/>
</dbReference>
<keyword evidence="1" id="KW-0547">Nucleotide-binding</keyword>
<dbReference type="OrthoDB" id="1114670at2"/>
<dbReference type="GO" id="GO:0022857">
    <property type="term" value="F:transmembrane transporter activity"/>
    <property type="evidence" value="ECO:0007669"/>
    <property type="project" value="TreeGrafter"/>
</dbReference>
<evidence type="ECO:0000256" key="2">
    <source>
        <dbReference type="ARBA" id="ARBA00022840"/>
    </source>
</evidence>
<gene>
    <name evidence="4" type="ORF">SAMN04488541_104225</name>
</gene>
<dbReference type="PANTHER" id="PTHR24220:SF659">
    <property type="entry name" value="TRANSPORTER, PUTATIVE-RELATED"/>
    <property type="match status" value="1"/>
</dbReference>
<dbReference type="PROSITE" id="PS50893">
    <property type="entry name" value="ABC_TRANSPORTER_2"/>
    <property type="match status" value="1"/>
</dbReference>
<dbReference type="AlphaFoldDB" id="A0A1I2JAE9"/>
<evidence type="ECO:0000313" key="5">
    <source>
        <dbReference type="Proteomes" id="UP000199513"/>
    </source>
</evidence>
<sequence length="208" mass="22974">MFQLQKLQHQYENRIVLSIEEMQASQGEQILLRGASGSGKTTLLHIMAGLLKPTAGKVSIAGTDLSTLQGARLDQFRGSKIGMIFQQTYLIKTLNVLENLILAQYMAGKPQNKKVCINSLEQLNVAHVAKQLPEQLSRGEAQRVVIARALLNQPSIILADEPTASLDDKNTEAVIEMLIQQAQSHNATLFVSTHDGRIVNRFSKVINF</sequence>
<keyword evidence="2 4" id="KW-0067">ATP-binding</keyword>
<proteinExistence type="predicted"/>
<dbReference type="GO" id="GO:0005524">
    <property type="term" value="F:ATP binding"/>
    <property type="evidence" value="ECO:0007669"/>
    <property type="project" value="UniProtKB-KW"/>
</dbReference>